<accession>A0AA40KBF8</accession>
<keyword evidence="3" id="KW-1185">Reference proteome</keyword>
<evidence type="ECO:0000256" key="1">
    <source>
        <dbReference type="SAM" id="MobiDB-lite"/>
    </source>
</evidence>
<comment type="caution">
    <text evidence="2">The sequence shown here is derived from an EMBL/GenBank/DDBJ whole genome shotgun (WGS) entry which is preliminary data.</text>
</comment>
<reference evidence="2" key="1">
    <citation type="submission" date="2023-06" db="EMBL/GenBank/DDBJ databases">
        <title>Genome-scale phylogeny and comparative genomics of the fungal order Sordariales.</title>
        <authorList>
            <consortium name="Lawrence Berkeley National Laboratory"/>
            <person name="Hensen N."/>
            <person name="Bonometti L."/>
            <person name="Westerberg I."/>
            <person name="Brannstrom I.O."/>
            <person name="Guillou S."/>
            <person name="Cros-Aarteil S."/>
            <person name="Calhoun S."/>
            <person name="Haridas S."/>
            <person name="Kuo A."/>
            <person name="Mondo S."/>
            <person name="Pangilinan J."/>
            <person name="Riley R."/>
            <person name="LaButti K."/>
            <person name="Andreopoulos B."/>
            <person name="Lipzen A."/>
            <person name="Chen C."/>
            <person name="Yanf M."/>
            <person name="Daum C."/>
            <person name="Ng V."/>
            <person name="Clum A."/>
            <person name="Steindorff A."/>
            <person name="Ohm R."/>
            <person name="Martin F."/>
            <person name="Silar P."/>
            <person name="Natvig D."/>
            <person name="Lalanne C."/>
            <person name="Gautier V."/>
            <person name="Ament-velasquez S.L."/>
            <person name="Kruys A."/>
            <person name="Hutchinson M.I."/>
            <person name="Powell A.J."/>
            <person name="Barry K."/>
            <person name="Miller A.N."/>
            <person name="Grigoriev I.V."/>
            <person name="Debuchy R."/>
            <person name="Gladieux P."/>
            <person name="Thoren M.H."/>
            <person name="Johannesson H."/>
        </authorList>
    </citation>
    <scope>NUCLEOTIDE SEQUENCE</scope>
    <source>
        <strain evidence="2">SMH3187-1</strain>
    </source>
</reference>
<name>A0AA40KBF8_9PEZI</name>
<feature type="region of interest" description="Disordered" evidence="1">
    <location>
        <begin position="39"/>
        <end position="95"/>
    </location>
</feature>
<protein>
    <submittedName>
        <fullName evidence="2">Uncharacterized protein</fullName>
    </submittedName>
</protein>
<evidence type="ECO:0000313" key="3">
    <source>
        <dbReference type="Proteomes" id="UP001172155"/>
    </source>
</evidence>
<sequence length="172" mass="18003">MPGLSLEKFSISIQAIETMLPFTQLPTLFFRLTRFPLPAPAPAPAQRQAPPNSPDEQPAPNTHHTLPGRKGFLRAAAAAAAPQKASEAASTSAIGNAGADKSISALADSPTKGQKVRGKGEPACSCSTLVESVGLIPKQILGLLNCQSLGTVRAHLNNQNGKTLPSRRTHKL</sequence>
<dbReference type="EMBL" id="JAUKUD010000001">
    <property type="protein sequence ID" value="KAK0753013.1"/>
    <property type="molecule type" value="Genomic_DNA"/>
</dbReference>
<dbReference type="Proteomes" id="UP001172155">
    <property type="component" value="Unassembled WGS sequence"/>
</dbReference>
<organism evidence="2 3">
    <name type="scientific">Schizothecium vesticola</name>
    <dbReference type="NCBI Taxonomy" id="314040"/>
    <lineage>
        <taxon>Eukaryota</taxon>
        <taxon>Fungi</taxon>
        <taxon>Dikarya</taxon>
        <taxon>Ascomycota</taxon>
        <taxon>Pezizomycotina</taxon>
        <taxon>Sordariomycetes</taxon>
        <taxon>Sordariomycetidae</taxon>
        <taxon>Sordariales</taxon>
        <taxon>Schizotheciaceae</taxon>
        <taxon>Schizothecium</taxon>
    </lineage>
</organism>
<feature type="compositionally biased region" description="Low complexity" evidence="1">
    <location>
        <begin position="75"/>
        <end position="89"/>
    </location>
</feature>
<gene>
    <name evidence="2" type="ORF">B0T18DRAFT_483862</name>
</gene>
<evidence type="ECO:0000313" key="2">
    <source>
        <dbReference type="EMBL" id="KAK0753013.1"/>
    </source>
</evidence>
<dbReference type="AlphaFoldDB" id="A0AA40KBF8"/>
<proteinExistence type="predicted"/>